<evidence type="ECO:0000256" key="1">
    <source>
        <dbReference type="ARBA" id="ARBA00004442"/>
    </source>
</evidence>
<evidence type="ECO:0000313" key="7">
    <source>
        <dbReference type="EMBL" id="MDR7119503.1"/>
    </source>
</evidence>
<name>A0ABU1VUV3_9GAMM</name>
<evidence type="ECO:0000256" key="6">
    <source>
        <dbReference type="SAM" id="SignalP"/>
    </source>
</evidence>
<evidence type="ECO:0000313" key="8">
    <source>
        <dbReference type="Proteomes" id="UP001257909"/>
    </source>
</evidence>
<keyword evidence="4" id="KW-0472">Membrane</keyword>
<dbReference type="RefSeq" id="WP_310274080.1">
    <property type="nucleotide sequence ID" value="NZ_JAVDWR010000001.1"/>
</dbReference>
<reference evidence="7 8" key="1">
    <citation type="submission" date="2023-07" db="EMBL/GenBank/DDBJ databases">
        <title>Sorghum-associated microbial communities from plants grown in Nebraska, USA.</title>
        <authorList>
            <person name="Schachtman D."/>
        </authorList>
    </citation>
    <scope>NUCLEOTIDE SEQUENCE [LARGE SCALE GENOMIC DNA]</scope>
    <source>
        <strain evidence="7 8">4138</strain>
    </source>
</reference>
<dbReference type="EMBL" id="JAVDWR010000001">
    <property type="protein sequence ID" value="MDR7119503.1"/>
    <property type="molecule type" value="Genomic_DNA"/>
</dbReference>
<keyword evidence="3 6" id="KW-0732">Signal</keyword>
<dbReference type="InterPro" id="IPR010583">
    <property type="entry name" value="MipA"/>
</dbReference>
<dbReference type="PANTHER" id="PTHR38776">
    <property type="entry name" value="MLTA-INTERACTING PROTEIN-RELATED"/>
    <property type="match status" value="1"/>
</dbReference>
<evidence type="ECO:0000256" key="2">
    <source>
        <dbReference type="ARBA" id="ARBA00005722"/>
    </source>
</evidence>
<dbReference type="PANTHER" id="PTHR38776:SF1">
    <property type="entry name" value="MLTA-INTERACTING PROTEIN-RELATED"/>
    <property type="match status" value="1"/>
</dbReference>
<sequence>MKKSCCFIGLMGLSFFTPTIFAQTTPGQTQQAEFALGIGVASFQTAQKGVKAKQIAMPLVSYQGERLSFQVTTLSYKMAEFEGVAISALVSGRIQGYEAADSPYLQGMKMRSDTVDGGISVDWNGFSLSYKHDLLSKHQGDEVALFYSKGFDFGKLQLMTGAGLSWQSKKLNQYYFGVNDSEAQNFMVQGQLFNRTEYRVDAALIPKVNAMAIYSLSPSWAFIGGGEVEVLPEEITDSPIMGEKNAWGVFIGIVRNF</sequence>
<evidence type="ECO:0000256" key="5">
    <source>
        <dbReference type="ARBA" id="ARBA00023237"/>
    </source>
</evidence>
<proteinExistence type="inferred from homology"/>
<gene>
    <name evidence="7" type="ORF">J2W69_000418</name>
</gene>
<keyword evidence="5" id="KW-0998">Cell outer membrane</keyword>
<feature type="signal peptide" evidence="6">
    <location>
        <begin position="1"/>
        <end position="22"/>
    </location>
</feature>
<keyword evidence="8" id="KW-1185">Reference proteome</keyword>
<evidence type="ECO:0000256" key="3">
    <source>
        <dbReference type="ARBA" id="ARBA00022729"/>
    </source>
</evidence>
<organism evidence="7 8">
    <name type="scientific">Rheinheimera soli</name>
    <dbReference type="NCBI Taxonomy" id="443616"/>
    <lineage>
        <taxon>Bacteria</taxon>
        <taxon>Pseudomonadati</taxon>
        <taxon>Pseudomonadota</taxon>
        <taxon>Gammaproteobacteria</taxon>
        <taxon>Chromatiales</taxon>
        <taxon>Chromatiaceae</taxon>
        <taxon>Rheinheimera</taxon>
    </lineage>
</organism>
<evidence type="ECO:0000256" key="4">
    <source>
        <dbReference type="ARBA" id="ARBA00023136"/>
    </source>
</evidence>
<feature type="chain" id="PRO_5045174323" evidence="6">
    <location>
        <begin position="23"/>
        <end position="257"/>
    </location>
</feature>
<dbReference type="Proteomes" id="UP001257909">
    <property type="component" value="Unassembled WGS sequence"/>
</dbReference>
<dbReference type="Pfam" id="PF06629">
    <property type="entry name" value="MipA"/>
    <property type="match status" value="1"/>
</dbReference>
<comment type="similarity">
    <text evidence="2">Belongs to the MipA/OmpV family.</text>
</comment>
<accession>A0ABU1VUV3</accession>
<comment type="caution">
    <text evidence="7">The sequence shown here is derived from an EMBL/GenBank/DDBJ whole genome shotgun (WGS) entry which is preliminary data.</text>
</comment>
<comment type="subcellular location">
    <subcellularLocation>
        <location evidence="1">Cell outer membrane</location>
    </subcellularLocation>
</comment>
<protein>
    <submittedName>
        <fullName evidence="7">Outer membrane protein</fullName>
    </submittedName>
</protein>